<accession>A0A9P8QHS7</accession>
<reference evidence="1" key="2">
    <citation type="submission" date="2021-01" db="EMBL/GenBank/DDBJ databases">
        <authorList>
            <person name="Schikora-Tamarit M.A."/>
        </authorList>
    </citation>
    <scope>NUCLEOTIDE SEQUENCE</scope>
    <source>
        <strain evidence="1">CBS2887</strain>
    </source>
</reference>
<evidence type="ECO:0000313" key="2">
    <source>
        <dbReference type="Proteomes" id="UP000774326"/>
    </source>
</evidence>
<gene>
    <name evidence="1" type="ORF">WICPIJ_000051</name>
</gene>
<dbReference type="EMBL" id="JAEUBG010000019">
    <property type="protein sequence ID" value="KAH3688992.1"/>
    <property type="molecule type" value="Genomic_DNA"/>
</dbReference>
<reference evidence="1" key="1">
    <citation type="journal article" date="2021" name="Open Biol.">
        <title>Shared evolutionary footprints suggest mitochondrial oxidative damage underlies multiple complex I losses in fungi.</title>
        <authorList>
            <person name="Schikora-Tamarit M.A."/>
            <person name="Marcet-Houben M."/>
            <person name="Nosek J."/>
            <person name="Gabaldon T."/>
        </authorList>
    </citation>
    <scope>NUCLEOTIDE SEQUENCE</scope>
    <source>
        <strain evidence="1">CBS2887</strain>
    </source>
</reference>
<protein>
    <submittedName>
        <fullName evidence="1">Uncharacterized protein</fullName>
    </submittedName>
</protein>
<comment type="caution">
    <text evidence="1">The sequence shown here is derived from an EMBL/GenBank/DDBJ whole genome shotgun (WGS) entry which is preliminary data.</text>
</comment>
<proteinExistence type="predicted"/>
<dbReference type="AlphaFoldDB" id="A0A9P8QHS7"/>
<sequence>MTFHPKNDPLWTLSEDEGFCEFVMLPNGLVVFVVLACFAEAAEALVESVGLTALDFGDWVAGEPVALRTGRETALLARAAHVFGIGCLGLTFSLTISSSSSSSSSSSFSSSSCFSTCSFACSFSSSFFSFACSCSSFDGCGDSSDFTGDVSFLACGLESCLDSVLGLDSLAFCLCSSLSFSDLDLPSFLDFCLVSVFSLVFGTDSVFDSAEVSALGLTSSSSTSSSCSSTAGSSFCFFSSTSGFKASTLASSTTPAAAVAADCSEFGVDSVWASSTAALVVSVSKIGASTFCSSETTSDSLSKSSFGINLKMSLAIR</sequence>
<organism evidence="1 2">
    <name type="scientific">Wickerhamomyces pijperi</name>
    <name type="common">Yeast</name>
    <name type="synonym">Pichia pijperi</name>
    <dbReference type="NCBI Taxonomy" id="599730"/>
    <lineage>
        <taxon>Eukaryota</taxon>
        <taxon>Fungi</taxon>
        <taxon>Dikarya</taxon>
        <taxon>Ascomycota</taxon>
        <taxon>Saccharomycotina</taxon>
        <taxon>Saccharomycetes</taxon>
        <taxon>Phaffomycetales</taxon>
        <taxon>Wickerhamomycetaceae</taxon>
        <taxon>Wickerhamomyces</taxon>
    </lineage>
</organism>
<evidence type="ECO:0000313" key="1">
    <source>
        <dbReference type="EMBL" id="KAH3688992.1"/>
    </source>
</evidence>
<name>A0A9P8QHS7_WICPI</name>
<dbReference type="Proteomes" id="UP000774326">
    <property type="component" value="Unassembled WGS sequence"/>
</dbReference>
<keyword evidence="2" id="KW-1185">Reference proteome</keyword>